<dbReference type="Proteomes" id="UP000184191">
    <property type="component" value="Unassembled WGS sequence"/>
</dbReference>
<gene>
    <name evidence="3" type="ORF">SAMN05444414_10637</name>
</gene>
<protein>
    <submittedName>
        <fullName evidence="3">Uncharacterized protein</fullName>
    </submittedName>
</protein>
<evidence type="ECO:0000256" key="2">
    <source>
        <dbReference type="SAM" id="SignalP"/>
    </source>
</evidence>
<evidence type="ECO:0000313" key="3">
    <source>
        <dbReference type="EMBL" id="SHL14794.1"/>
    </source>
</evidence>
<keyword evidence="2" id="KW-0732">Signal</keyword>
<reference evidence="4" key="1">
    <citation type="submission" date="2016-11" db="EMBL/GenBank/DDBJ databases">
        <authorList>
            <person name="Varghese N."/>
            <person name="Submissions S."/>
        </authorList>
    </citation>
    <scope>NUCLEOTIDE SEQUENCE [LARGE SCALE GENOMIC DNA]</scope>
    <source>
        <strain evidence="4">DSM 29327</strain>
    </source>
</reference>
<feature type="compositionally biased region" description="Polar residues" evidence="1">
    <location>
        <begin position="284"/>
        <end position="311"/>
    </location>
</feature>
<dbReference type="RefSeq" id="WP_139279281.1">
    <property type="nucleotide sequence ID" value="NZ_FRBN01000006.1"/>
</dbReference>
<evidence type="ECO:0000256" key="1">
    <source>
        <dbReference type="SAM" id="MobiDB-lite"/>
    </source>
</evidence>
<dbReference type="AlphaFoldDB" id="A0A1M6Y944"/>
<keyword evidence="4" id="KW-1185">Reference proteome</keyword>
<feature type="region of interest" description="Disordered" evidence="1">
    <location>
        <begin position="283"/>
        <end position="311"/>
    </location>
</feature>
<evidence type="ECO:0000313" key="4">
    <source>
        <dbReference type="Proteomes" id="UP000184191"/>
    </source>
</evidence>
<feature type="signal peptide" evidence="2">
    <location>
        <begin position="1"/>
        <end position="25"/>
    </location>
</feature>
<organism evidence="3 4">
    <name type="scientific">Roseovarius marisflavi</name>
    <dbReference type="NCBI Taxonomy" id="1054996"/>
    <lineage>
        <taxon>Bacteria</taxon>
        <taxon>Pseudomonadati</taxon>
        <taxon>Pseudomonadota</taxon>
        <taxon>Alphaproteobacteria</taxon>
        <taxon>Rhodobacterales</taxon>
        <taxon>Roseobacteraceae</taxon>
        <taxon>Roseovarius</taxon>
    </lineage>
</organism>
<dbReference type="EMBL" id="FRBN01000006">
    <property type="protein sequence ID" value="SHL14794.1"/>
    <property type="molecule type" value="Genomic_DNA"/>
</dbReference>
<dbReference type="OrthoDB" id="9822590at2"/>
<name>A0A1M6Y944_9RHOB</name>
<sequence length="1013" mass="110947">MRKFCSLFLLLSVGLGNFVGSEAVAQGANFEGDWLGYSDCDRQRQGVMLRVRSADNELTAELNWLTPTLSMTGTVDDGTLRLEPEFWIADRPRRNWEPVSMELGLVPGTDILRGRANGGVSCAVQLERFDVGALPDNPDGLIFKVPDAANGSLSEITEDECFGLAEWALQGEKVRIGQIYNTALRDEEGLVNVLGRSLYNWTQEDTQKLLRLARHCTGLLRKTNDPRRKASFKELTRKFAATGLAVLPHSRDASMDGAVWSLALGFIHQDRFDALETKVREAGSNASSASVDTAPSSDRTPSTADSTSIPVDTSVSETVNTVLASVEVGQPRHEWKGFYACDGKEHYFRVVYSETGGLAEGFLEIGPGVELTQQRAALLVSGTLDEDGNLRLEPKAWVRDYGSVLGNPEPLGLDAKISADGQRISGKVVSAKSCDDLRGYAVAQSPVPSNPAGLLFKVDGYEGARPGRNDLTKGDCVAYASWLASGQELRLGRNRIMSQLLDHDEIRRVLGKDPQSWDRLATNGLRTISRHCQSLLTSSLQAEDRSLVAGITTWTPGALISDRYGRQLDWVILEQMPFVRREAAEQIAEGLQKANLEAGNWQGLAEIEAIGRSIMGNEGRMAFVLESEKAQAMSELRAIATTKQRGLASVLLAKLPEFEQSISGLAEVEQFADEQTAKMRELGYNVAHKAFVKGFVTNTRDRAALEWDSLLSRSELIFEGQAGRGLAGWSSLRDLRVDAAFLSQFLNPSSDSTLNEAHSSYRTKYRETLDGMTTRSMPTLLRWVEALPPSATAERLIETWANNLFGSAIFPSNYTELNDAINRKKAEYNPERYTRPDIAGAVIKGHWAEVSYEGLEEIAYITTTLRTMEEKCPGLVQSNLRGASESALGNFAMRASTSAIQRIMQGDVKNQAEAQRAVLMFANMLFNRPGCRVNIYGRVGRCVSAEDQAAARDAIMTSFAGSVDAERMLGGSCQSETATTYIANLGRFAELGPFSGLPAMDIPDLQVMLDSES</sequence>
<accession>A0A1M6Y944</accession>
<feature type="chain" id="PRO_5013110735" evidence="2">
    <location>
        <begin position="26"/>
        <end position="1013"/>
    </location>
</feature>
<proteinExistence type="predicted"/>